<proteinExistence type="predicted"/>
<feature type="region of interest" description="Disordered" evidence="1">
    <location>
        <begin position="371"/>
        <end position="505"/>
    </location>
</feature>
<dbReference type="Proteomes" id="UP000701801">
    <property type="component" value="Unassembled WGS sequence"/>
</dbReference>
<feature type="region of interest" description="Disordered" evidence="1">
    <location>
        <begin position="530"/>
        <end position="551"/>
    </location>
</feature>
<protein>
    <recommendedName>
        <fullName evidence="2">Ysc84 actin-binding domain-containing protein</fullName>
    </recommendedName>
</protein>
<feature type="domain" description="Ysc84 actin-binding" evidence="2">
    <location>
        <begin position="145"/>
        <end position="272"/>
    </location>
</feature>
<sequence length="706" mass="77314">MQRVTSMLPSWDRTKTGGKKGFDKAWTWADKLGAPVNRLSNKIGSEAFWPTTLDKESDKAARILRSFCKDGFYAEEDRLVAADTPRGKQRVLKKIPQKVIEDAVGLAIFTTMRTGLWVSGAGGSGILLARKEDGEWSPPSGILLHTAGLGFLVGVDIYDCVVVINNRKALEAFTKIRATIGGEISAVAGPVGIGGVLENDGKWKQANRPVFTYLKSRGFYAGVQVDGTVIIERTDENERFYGERIGVADILAGKARHPPCEIKMLMETIKAAEGRGDVDREILEVLDGQPAPGDADVVSPTTASGPTFGVPEPDDPDPFGVLALEEIGLEIKEAGTKIRPHSSMFEFNPSPTSPLYGRFQHRGSIDTLATHSNRESYMSSRSSRPRTSIDRWTQTTEMGTQTDFDTPGTSPNRSDHNKRIEEEDEPSIVIQEPEEIDYTKIDLGPYNHLNHSQDFDGTTVDESESPREKDENESPGEKDEKEIPLSVDTSFVSDDEDEDDLDDDEEPIIFEAASAQATIITPQAIKAKGGLVNIPKRPPPPPLPPRNSARASRNLTVDQACGRSPVPSPLRMEFEDVDLHGSRRSSMGNFSNRLSVGNISHRLSMDSSMGRVQEEAVLEDLERTETVKANSTEAIESKVEHATKELEVDPLASAIQGVPEYKQVVTEFQDKSEPLKDVAAPQETPKIVGDVESPSVIPEAVVESKK</sequence>
<feature type="compositionally biased region" description="Low complexity" evidence="1">
    <location>
        <begin position="375"/>
        <end position="386"/>
    </location>
</feature>
<feature type="compositionally biased region" description="Acidic residues" evidence="1">
    <location>
        <begin position="422"/>
        <end position="436"/>
    </location>
</feature>
<name>A0A9N9LP98_9HELO</name>
<organism evidence="3 4">
    <name type="scientific">Hymenoscyphus albidus</name>
    <dbReference type="NCBI Taxonomy" id="595503"/>
    <lineage>
        <taxon>Eukaryota</taxon>
        <taxon>Fungi</taxon>
        <taxon>Dikarya</taxon>
        <taxon>Ascomycota</taxon>
        <taxon>Pezizomycotina</taxon>
        <taxon>Leotiomycetes</taxon>
        <taxon>Helotiales</taxon>
        <taxon>Helotiaceae</taxon>
        <taxon>Hymenoscyphus</taxon>
    </lineage>
</organism>
<gene>
    <name evidence="3" type="ORF">HYALB_00009076</name>
</gene>
<reference evidence="3" key="1">
    <citation type="submission" date="2021-07" db="EMBL/GenBank/DDBJ databases">
        <authorList>
            <person name="Durling M."/>
        </authorList>
    </citation>
    <scope>NUCLEOTIDE SEQUENCE</scope>
</reference>
<evidence type="ECO:0000313" key="3">
    <source>
        <dbReference type="EMBL" id="CAG8976812.1"/>
    </source>
</evidence>
<feature type="compositionally biased region" description="Basic and acidic residues" evidence="1">
    <location>
        <begin position="464"/>
        <end position="483"/>
    </location>
</feature>
<evidence type="ECO:0000256" key="1">
    <source>
        <dbReference type="SAM" id="MobiDB-lite"/>
    </source>
</evidence>
<keyword evidence="4" id="KW-1185">Reference proteome</keyword>
<dbReference type="CDD" id="cd11524">
    <property type="entry name" value="SYLF"/>
    <property type="match status" value="1"/>
</dbReference>
<dbReference type="InterPro" id="IPR051702">
    <property type="entry name" value="SH3_domain_YSC84-like"/>
</dbReference>
<dbReference type="GO" id="GO:0035091">
    <property type="term" value="F:phosphatidylinositol binding"/>
    <property type="evidence" value="ECO:0007669"/>
    <property type="project" value="TreeGrafter"/>
</dbReference>
<comment type="caution">
    <text evidence="3">The sequence shown here is derived from an EMBL/GenBank/DDBJ whole genome shotgun (WGS) entry which is preliminary data.</text>
</comment>
<dbReference type="PANTHER" id="PTHR15629">
    <property type="entry name" value="SH3YL1 PROTEIN"/>
    <property type="match status" value="1"/>
</dbReference>
<dbReference type="Pfam" id="PF04366">
    <property type="entry name" value="Ysc84"/>
    <property type="match status" value="1"/>
</dbReference>
<feature type="compositionally biased region" description="Acidic residues" evidence="1">
    <location>
        <begin position="493"/>
        <end position="505"/>
    </location>
</feature>
<feature type="compositionally biased region" description="Pro residues" evidence="1">
    <location>
        <begin position="536"/>
        <end position="545"/>
    </location>
</feature>
<dbReference type="AlphaFoldDB" id="A0A9N9LP98"/>
<dbReference type="OrthoDB" id="443981at2759"/>
<feature type="compositionally biased region" description="Polar residues" evidence="1">
    <location>
        <begin position="392"/>
        <end position="412"/>
    </location>
</feature>
<evidence type="ECO:0000259" key="2">
    <source>
        <dbReference type="Pfam" id="PF04366"/>
    </source>
</evidence>
<dbReference type="InterPro" id="IPR007461">
    <property type="entry name" value="Ysc84_actin-binding"/>
</dbReference>
<feature type="region of interest" description="Disordered" evidence="1">
    <location>
        <begin position="288"/>
        <end position="315"/>
    </location>
</feature>
<accession>A0A9N9LP98</accession>
<dbReference type="EMBL" id="CAJVRM010000193">
    <property type="protein sequence ID" value="CAG8976812.1"/>
    <property type="molecule type" value="Genomic_DNA"/>
</dbReference>
<dbReference type="PANTHER" id="PTHR15629:SF8">
    <property type="entry name" value="DUF500 DOMAIN PROTEIN (AFU_ORTHOLOGUE AFUA_5G07310)"/>
    <property type="match status" value="1"/>
</dbReference>
<evidence type="ECO:0000313" key="4">
    <source>
        <dbReference type="Proteomes" id="UP000701801"/>
    </source>
</evidence>